<evidence type="ECO:0000313" key="1">
    <source>
        <dbReference type="EMBL" id="ASV85623.1"/>
    </source>
</evidence>
<accession>A0A248UFL9</accession>
<gene>
    <name evidence="1" type="ORF">CES85_0954</name>
</gene>
<proteinExistence type="predicted"/>
<evidence type="ECO:0000313" key="2">
    <source>
        <dbReference type="Proteomes" id="UP000215256"/>
    </source>
</evidence>
<organism evidence="1 2">
    <name type="scientific">Ochrobactrum quorumnocens</name>
    <dbReference type="NCBI Taxonomy" id="271865"/>
    <lineage>
        <taxon>Bacteria</taxon>
        <taxon>Pseudomonadati</taxon>
        <taxon>Pseudomonadota</taxon>
        <taxon>Alphaproteobacteria</taxon>
        <taxon>Hyphomicrobiales</taxon>
        <taxon>Brucellaceae</taxon>
        <taxon>Brucella/Ochrobactrum group</taxon>
        <taxon>Ochrobactrum</taxon>
    </lineage>
</organism>
<reference evidence="1 2" key="1">
    <citation type="submission" date="2017-07" db="EMBL/GenBank/DDBJ databases">
        <title>Phylogenetic study on the rhizospheric bacterium Ochrobactrum sp. A44.</title>
        <authorList>
            <person name="Krzyzanowska D.M."/>
            <person name="Ossowicki A."/>
            <person name="Rajewska M."/>
            <person name="Maciag T."/>
            <person name="Kaczynski Z."/>
            <person name="Czerwicka M."/>
            <person name="Jafra S."/>
        </authorList>
    </citation>
    <scope>NUCLEOTIDE SEQUENCE [LARGE SCALE GENOMIC DNA]</scope>
    <source>
        <strain evidence="1 2">A44</strain>
    </source>
</reference>
<dbReference type="EMBL" id="CP022604">
    <property type="protein sequence ID" value="ASV85623.1"/>
    <property type="molecule type" value="Genomic_DNA"/>
</dbReference>
<dbReference type="Proteomes" id="UP000215256">
    <property type="component" value="Chromosome 1"/>
</dbReference>
<dbReference type="AlphaFoldDB" id="A0A248UFL9"/>
<protein>
    <submittedName>
        <fullName evidence="1">Uncharacterized protein</fullName>
    </submittedName>
</protein>
<sequence length="41" mass="5097">MAFVRPRGRVELYCIVPMQQRLKHFQQKWEPVLRSEIRKNK</sequence>
<dbReference type="KEGG" id="och:CES85_0954"/>
<name>A0A248UFL9_9HYPH</name>